<dbReference type="NCBIfam" id="TIGR00728">
    <property type="entry name" value="OPT_sfam"/>
    <property type="match status" value="1"/>
</dbReference>
<feature type="transmembrane region" description="Helical" evidence="7">
    <location>
        <begin position="596"/>
        <end position="616"/>
    </location>
</feature>
<proteinExistence type="inferred from homology"/>
<evidence type="ECO:0000256" key="2">
    <source>
        <dbReference type="ARBA" id="ARBA00010276"/>
    </source>
</evidence>
<keyword evidence="5 7" id="KW-1133">Transmembrane helix</keyword>
<feature type="transmembrane region" description="Helical" evidence="7">
    <location>
        <begin position="108"/>
        <end position="130"/>
    </location>
</feature>
<organism evidence="8 9">
    <name type="scientific">Rubroshorea leprosula</name>
    <dbReference type="NCBI Taxonomy" id="152421"/>
    <lineage>
        <taxon>Eukaryota</taxon>
        <taxon>Viridiplantae</taxon>
        <taxon>Streptophyta</taxon>
        <taxon>Embryophyta</taxon>
        <taxon>Tracheophyta</taxon>
        <taxon>Spermatophyta</taxon>
        <taxon>Magnoliopsida</taxon>
        <taxon>eudicotyledons</taxon>
        <taxon>Gunneridae</taxon>
        <taxon>Pentapetalae</taxon>
        <taxon>rosids</taxon>
        <taxon>malvids</taxon>
        <taxon>Malvales</taxon>
        <taxon>Dipterocarpaceae</taxon>
        <taxon>Rubroshorea</taxon>
    </lineage>
</organism>
<evidence type="ECO:0000256" key="4">
    <source>
        <dbReference type="ARBA" id="ARBA00022692"/>
    </source>
</evidence>
<feature type="transmembrane region" description="Helical" evidence="7">
    <location>
        <begin position="382"/>
        <end position="405"/>
    </location>
</feature>
<keyword evidence="3" id="KW-0813">Transport</keyword>
<dbReference type="EMBL" id="BPVZ01000003">
    <property type="protein sequence ID" value="GKU89025.1"/>
    <property type="molecule type" value="Genomic_DNA"/>
</dbReference>
<feature type="transmembrane region" description="Helical" evidence="7">
    <location>
        <begin position="461"/>
        <end position="478"/>
    </location>
</feature>
<evidence type="ECO:0000313" key="9">
    <source>
        <dbReference type="Proteomes" id="UP001054252"/>
    </source>
</evidence>
<dbReference type="InterPro" id="IPR045035">
    <property type="entry name" value="YSL-like"/>
</dbReference>
<dbReference type="GO" id="GO:0048316">
    <property type="term" value="P:seed development"/>
    <property type="evidence" value="ECO:0007669"/>
    <property type="project" value="TreeGrafter"/>
</dbReference>
<dbReference type="Pfam" id="PF03169">
    <property type="entry name" value="OPT"/>
    <property type="match status" value="1"/>
</dbReference>
<dbReference type="InterPro" id="IPR004813">
    <property type="entry name" value="OPT"/>
</dbReference>
<reference evidence="8 9" key="1">
    <citation type="journal article" date="2021" name="Commun. Biol.">
        <title>The genome of Shorea leprosula (Dipterocarpaceae) highlights the ecological relevance of drought in aseasonal tropical rainforests.</title>
        <authorList>
            <person name="Ng K.K.S."/>
            <person name="Kobayashi M.J."/>
            <person name="Fawcett J.A."/>
            <person name="Hatakeyama M."/>
            <person name="Paape T."/>
            <person name="Ng C.H."/>
            <person name="Ang C.C."/>
            <person name="Tnah L.H."/>
            <person name="Lee C.T."/>
            <person name="Nishiyama T."/>
            <person name="Sese J."/>
            <person name="O'Brien M.J."/>
            <person name="Copetti D."/>
            <person name="Mohd Noor M.I."/>
            <person name="Ong R.C."/>
            <person name="Putra M."/>
            <person name="Sireger I.Z."/>
            <person name="Indrioko S."/>
            <person name="Kosugi Y."/>
            <person name="Izuno A."/>
            <person name="Isagi Y."/>
            <person name="Lee S.L."/>
            <person name="Shimizu K.K."/>
        </authorList>
    </citation>
    <scope>NUCLEOTIDE SEQUENCE [LARGE SCALE GENOMIC DNA]</scope>
    <source>
        <strain evidence="8">214</strain>
    </source>
</reference>
<feature type="transmembrane region" description="Helical" evidence="7">
    <location>
        <begin position="559"/>
        <end position="576"/>
    </location>
</feature>
<feature type="transmembrane region" description="Helical" evidence="7">
    <location>
        <begin position="317"/>
        <end position="338"/>
    </location>
</feature>
<comment type="similarity">
    <text evidence="2">Belongs to the YSL (TC 2.A.67.2) family.</text>
</comment>
<dbReference type="Proteomes" id="UP001054252">
    <property type="component" value="Unassembled WGS sequence"/>
</dbReference>
<feature type="transmembrane region" description="Helical" evidence="7">
    <location>
        <begin position="277"/>
        <end position="297"/>
    </location>
</feature>
<dbReference type="PANTHER" id="PTHR31645">
    <property type="entry name" value="OLIGOPEPTIDE TRANSPORTER YGL114W-RELATED"/>
    <property type="match status" value="1"/>
</dbReference>
<dbReference type="PANTHER" id="PTHR31645:SF4">
    <property type="entry name" value="METAL-NICOTIANAMINE TRANSPORTER YSL3"/>
    <property type="match status" value="1"/>
</dbReference>
<dbReference type="GO" id="GO:0051980">
    <property type="term" value="F:iron-nicotianamine transmembrane transporter activity"/>
    <property type="evidence" value="ECO:0007669"/>
    <property type="project" value="TreeGrafter"/>
</dbReference>
<evidence type="ECO:0000256" key="5">
    <source>
        <dbReference type="ARBA" id="ARBA00022989"/>
    </source>
</evidence>
<comment type="caution">
    <text evidence="8">The sequence shown here is derived from an EMBL/GenBank/DDBJ whole genome shotgun (WGS) entry which is preliminary data.</text>
</comment>
<evidence type="ECO:0000256" key="1">
    <source>
        <dbReference type="ARBA" id="ARBA00004141"/>
    </source>
</evidence>
<feature type="transmembrane region" description="Helical" evidence="7">
    <location>
        <begin position="411"/>
        <end position="432"/>
    </location>
</feature>
<evidence type="ECO:0000313" key="8">
    <source>
        <dbReference type="EMBL" id="GKU89025.1"/>
    </source>
</evidence>
<gene>
    <name evidence="8" type="ORF">SLEP1_g3220</name>
</gene>
<protein>
    <submittedName>
        <fullName evidence="8">Uncharacterized protein</fullName>
    </submittedName>
</protein>
<name>A0AAV5HQE2_9ROSI</name>
<feature type="transmembrane region" description="Helical" evidence="7">
    <location>
        <begin position="40"/>
        <end position="62"/>
    </location>
</feature>
<evidence type="ECO:0000256" key="3">
    <source>
        <dbReference type="ARBA" id="ARBA00022448"/>
    </source>
</evidence>
<comment type="subcellular location">
    <subcellularLocation>
        <location evidence="1">Membrane</location>
        <topology evidence="1">Multi-pass membrane protein</topology>
    </subcellularLocation>
</comment>
<dbReference type="AlphaFoldDB" id="A0AAV5HQE2"/>
<feature type="transmembrane region" description="Helical" evidence="7">
    <location>
        <begin position="499"/>
        <end position="521"/>
    </location>
</feature>
<evidence type="ECO:0000256" key="7">
    <source>
        <dbReference type="SAM" id="Phobius"/>
    </source>
</evidence>
<feature type="transmembrane region" description="Helical" evidence="7">
    <location>
        <begin position="68"/>
        <end position="87"/>
    </location>
</feature>
<feature type="transmembrane region" description="Helical" evidence="7">
    <location>
        <begin position="628"/>
        <end position="646"/>
    </location>
</feature>
<feature type="transmembrane region" description="Helical" evidence="7">
    <location>
        <begin position="157"/>
        <end position="178"/>
    </location>
</feature>
<dbReference type="GO" id="GO:0010039">
    <property type="term" value="P:response to iron ion"/>
    <property type="evidence" value="ECO:0007669"/>
    <property type="project" value="TreeGrafter"/>
</dbReference>
<accession>A0AAV5HQE2</accession>
<keyword evidence="6 7" id="KW-0472">Membrane</keyword>
<sequence>MGNINGKEVKEIEGVEREDVEQISNEQEEVKRIAPWTKQITIRGLIASLAIGIIYSIIVTKLNLTTGLVPNLNVSAALLAFVFVRTWTTLLHKAGIFPTPFTRQENTIIQTCAVACYSIAVGGGFGSYLLGLNRKTYELAGTDTVGNNPGSTKEPGIGWMTGFLFVSSFVGLLALVPLRKIMIIDYKLTYPSGTATAVLINGFHTPKGDEMAKKQVRAFMKFFSVSFLWAFFQWFYSGGDACGFVQFPTFGLKAWKNKFYFDFSTTYIGAGMICSHVVNLSLLLGAVLSWGIMWPLIDGLKGEWFPETLPETSMKSLNGYKVFISIALILGDGLYNFLKILFSTAKSIHDRMKNNGPKTHPDVQNKSIDDLKRNEVFVRESIPLWVACVGYTVFSIISIIVIPLMFPQLKWYYVLVAYILAPSLSFCNAYGAGLTDMNMAYNYGKVALFVLAAMAGKENGVVAGLVGCGLIKSIVSISSDLMHDFKTGHLTLTSPRSMLLSQAIGTAMGCIVAPVTFFLFYKAFDVGNPNGKYPAPYALVYRNMAILGVEGFSALPQHCLQLCYGFFAFAIAANLVRDLSSKNVQKWIPLPMAMAVPFLVGAYFAIDMCVGSLIVFAWHKLDKKNAGLILPAVASGLICGDGLWLLPSSFLAWFKVHPPICMSFSPAKG</sequence>
<keyword evidence="9" id="KW-1185">Reference proteome</keyword>
<dbReference type="GO" id="GO:0035673">
    <property type="term" value="F:oligopeptide transmembrane transporter activity"/>
    <property type="evidence" value="ECO:0007669"/>
    <property type="project" value="InterPro"/>
</dbReference>
<dbReference type="GO" id="GO:0005886">
    <property type="term" value="C:plasma membrane"/>
    <property type="evidence" value="ECO:0007669"/>
    <property type="project" value="TreeGrafter"/>
</dbReference>
<keyword evidence="4 7" id="KW-0812">Transmembrane</keyword>
<evidence type="ECO:0000256" key="6">
    <source>
        <dbReference type="ARBA" id="ARBA00023136"/>
    </source>
</evidence>